<accession>A0A3B0YCX6</accession>
<comment type="subcellular location">
    <subcellularLocation>
        <location evidence="2">Cytoplasm</location>
    </subcellularLocation>
</comment>
<dbReference type="AlphaFoldDB" id="A0A3B0YCX6"/>
<evidence type="ECO:0000256" key="5">
    <source>
        <dbReference type="ARBA" id="ARBA00022475"/>
    </source>
</evidence>
<feature type="compositionally biased region" description="Low complexity" evidence="19">
    <location>
        <begin position="959"/>
        <end position="974"/>
    </location>
</feature>
<evidence type="ECO:0000256" key="2">
    <source>
        <dbReference type="ARBA" id="ARBA00004496"/>
    </source>
</evidence>
<feature type="compositionally biased region" description="Polar residues" evidence="19">
    <location>
        <begin position="725"/>
        <end position="738"/>
    </location>
</feature>
<evidence type="ECO:0000256" key="19">
    <source>
        <dbReference type="SAM" id="MobiDB-lite"/>
    </source>
</evidence>
<name>A0A3B0YCX6_9ZZZZ</name>
<keyword evidence="10" id="KW-0540">Nuclease</keyword>
<dbReference type="InterPro" id="IPR004659">
    <property type="entry name" value="RNase_E/G"/>
</dbReference>
<keyword evidence="5" id="KW-1003">Cell membrane</keyword>
<comment type="similarity">
    <text evidence="3">Belongs to the RNase E/G family. RNase G subfamily.</text>
</comment>
<dbReference type="GO" id="GO:0046872">
    <property type="term" value="F:metal ion binding"/>
    <property type="evidence" value="ECO:0007669"/>
    <property type="project" value="UniProtKB-KW"/>
</dbReference>
<feature type="compositionally biased region" description="Basic and acidic residues" evidence="19">
    <location>
        <begin position="627"/>
        <end position="673"/>
    </location>
</feature>
<feature type="region of interest" description="Disordered" evidence="19">
    <location>
        <begin position="561"/>
        <end position="1016"/>
    </location>
</feature>
<proteinExistence type="inferred from homology"/>
<dbReference type="Pfam" id="PF20833">
    <property type="entry name" value="RNase_E_G_Thio"/>
    <property type="match status" value="1"/>
</dbReference>
<dbReference type="InterPro" id="IPR003029">
    <property type="entry name" value="S1_domain"/>
</dbReference>
<keyword evidence="11" id="KW-0479">Metal-binding</keyword>
<dbReference type="HAMAP" id="MF_00970">
    <property type="entry name" value="RNase_E"/>
    <property type="match status" value="1"/>
</dbReference>
<feature type="compositionally biased region" description="Basic and acidic residues" evidence="19">
    <location>
        <begin position="975"/>
        <end position="987"/>
    </location>
</feature>
<feature type="compositionally biased region" description="Basic and acidic residues" evidence="19">
    <location>
        <begin position="1000"/>
        <end position="1016"/>
    </location>
</feature>
<dbReference type="GO" id="GO:0005737">
    <property type="term" value="C:cytoplasm"/>
    <property type="evidence" value="ECO:0007669"/>
    <property type="project" value="UniProtKB-SubCell"/>
</dbReference>
<keyword evidence="16" id="KW-0460">Magnesium</keyword>
<keyword evidence="14 21" id="KW-0378">Hydrolase</keyword>
<dbReference type="InterPro" id="IPR048583">
    <property type="entry name" value="RNase_E_G_thioredoxin-like"/>
</dbReference>
<dbReference type="SMART" id="SM00316">
    <property type="entry name" value="S1"/>
    <property type="match status" value="1"/>
</dbReference>
<evidence type="ECO:0000256" key="11">
    <source>
        <dbReference type="ARBA" id="ARBA00022723"/>
    </source>
</evidence>
<feature type="compositionally biased region" description="Polar residues" evidence="19">
    <location>
        <begin position="872"/>
        <end position="888"/>
    </location>
</feature>
<dbReference type="InterPro" id="IPR019307">
    <property type="entry name" value="RNA-bd_AU-1/RNase_E/G"/>
</dbReference>
<dbReference type="NCBIfam" id="TIGR00757">
    <property type="entry name" value="RNaseEG"/>
    <property type="match status" value="1"/>
</dbReference>
<feature type="compositionally biased region" description="Basic and acidic residues" evidence="19">
    <location>
        <begin position="812"/>
        <end position="830"/>
    </location>
</feature>
<dbReference type="GO" id="GO:0008995">
    <property type="term" value="F:ribonuclease E activity"/>
    <property type="evidence" value="ECO:0007669"/>
    <property type="project" value="InterPro"/>
</dbReference>
<evidence type="ECO:0000256" key="6">
    <source>
        <dbReference type="ARBA" id="ARBA00022490"/>
    </source>
</evidence>
<evidence type="ECO:0000259" key="20">
    <source>
        <dbReference type="PROSITE" id="PS50126"/>
    </source>
</evidence>
<evidence type="ECO:0000256" key="12">
    <source>
        <dbReference type="ARBA" id="ARBA00022730"/>
    </source>
</evidence>
<keyword evidence="13" id="KW-0255">Endonuclease</keyword>
<evidence type="ECO:0000256" key="4">
    <source>
        <dbReference type="ARBA" id="ARBA00017719"/>
    </source>
</evidence>
<dbReference type="GO" id="GO:0008033">
    <property type="term" value="P:tRNA processing"/>
    <property type="evidence" value="ECO:0007669"/>
    <property type="project" value="UniProtKB-KW"/>
</dbReference>
<dbReference type="InterPro" id="IPR012340">
    <property type="entry name" value="NA-bd_OB-fold"/>
</dbReference>
<feature type="compositionally biased region" description="Basic and acidic residues" evidence="19">
    <location>
        <begin position="584"/>
        <end position="613"/>
    </location>
</feature>
<feature type="compositionally biased region" description="Low complexity" evidence="19">
    <location>
        <begin position="707"/>
        <end position="717"/>
    </location>
</feature>
<comment type="cofactor">
    <cofactor evidence="1">
        <name>Mg(2+)</name>
        <dbReference type="ChEBI" id="CHEBI:18420"/>
    </cofactor>
</comment>
<feature type="compositionally biased region" description="Basic and acidic residues" evidence="19">
    <location>
        <begin position="681"/>
        <end position="706"/>
    </location>
</feature>
<dbReference type="FunFam" id="2.40.50.140:FF:000040">
    <property type="entry name" value="Ribonuclease E"/>
    <property type="match status" value="1"/>
</dbReference>
<dbReference type="PROSITE" id="PS50126">
    <property type="entry name" value="S1"/>
    <property type="match status" value="1"/>
</dbReference>
<evidence type="ECO:0000256" key="3">
    <source>
        <dbReference type="ARBA" id="ARBA00005663"/>
    </source>
</evidence>
<feature type="compositionally biased region" description="Polar residues" evidence="19">
    <location>
        <begin position="774"/>
        <end position="788"/>
    </location>
</feature>
<evidence type="ECO:0000256" key="16">
    <source>
        <dbReference type="ARBA" id="ARBA00022842"/>
    </source>
</evidence>
<dbReference type="Pfam" id="PF00575">
    <property type="entry name" value="S1"/>
    <property type="match status" value="1"/>
</dbReference>
<evidence type="ECO:0000256" key="13">
    <source>
        <dbReference type="ARBA" id="ARBA00022759"/>
    </source>
</evidence>
<feature type="compositionally biased region" description="Basic and acidic residues" evidence="19">
    <location>
        <begin position="762"/>
        <end position="773"/>
    </location>
</feature>
<keyword evidence="17" id="KW-0694">RNA-binding</keyword>
<feature type="compositionally biased region" description="Polar residues" evidence="19">
    <location>
        <begin position="845"/>
        <end position="854"/>
    </location>
</feature>
<evidence type="ECO:0000256" key="15">
    <source>
        <dbReference type="ARBA" id="ARBA00022833"/>
    </source>
</evidence>
<dbReference type="CDD" id="cd04453">
    <property type="entry name" value="S1_RNase_E"/>
    <property type="match status" value="1"/>
</dbReference>
<keyword evidence="12" id="KW-0699">rRNA-binding</keyword>
<dbReference type="GO" id="GO:0006364">
    <property type="term" value="P:rRNA processing"/>
    <property type="evidence" value="ECO:0007669"/>
    <property type="project" value="UniProtKB-KW"/>
</dbReference>
<keyword evidence="15" id="KW-0862">Zinc</keyword>
<evidence type="ECO:0000256" key="18">
    <source>
        <dbReference type="ARBA" id="ARBA00023136"/>
    </source>
</evidence>
<feature type="domain" description="S1 motif" evidence="20">
    <location>
        <begin position="39"/>
        <end position="120"/>
    </location>
</feature>
<dbReference type="PANTHER" id="PTHR30001:SF1">
    <property type="entry name" value="RIBONUCLEASE E_G-LIKE PROTEIN, CHLOROPLASTIC"/>
    <property type="match status" value="1"/>
</dbReference>
<dbReference type="GO" id="GO:0019843">
    <property type="term" value="F:rRNA binding"/>
    <property type="evidence" value="ECO:0007669"/>
    <property type="project" value="UniProtKB-KW"/>
</dbReference>
<evidence type="ECO:0000256" key="9">
    <source>
        <dbReference type="ARBA" id="ARBA00022694"/>
    </source>
</evidence>
<dbReference type="InterPro" id="IPR028878">
    <property type="entry name" value="RNase_E"/>
</dbReference>
<protein>
    <recommendedName>
        <fullName evidence="4">Ribonuclease G</fullName>
    </recommendedName>
</protein>
<feature type="compositionally biased region" description="Polar residues" evidence="19">
    <location>
        <begin position="573"/>
        <end position="583"/>
    </location>
</feature>
<evidence type="ECO:0000256" key="14">
    <source>
        <dbReference type="ARBA" id="ARBA00022801"/>
    </source>
</evidence>
<dbReference type="Pfam" id="PF10150">
    <property type="entry name" value="RNase_E_G"/>
    <property type="match status" value="1"/>
</dbReference>
<keyword evidence="8" id="KW-0698">rRNA processing</keyword>
<dbReference type="SUPFAM" id="SSF50249">
    <property type="entry name" value="Nucleic acid-binding proteins"/>
    <property type="match status" value="1"/>
</dbReference>
<evidence type="ECO:0000256" key="8">
    <source>
        <dbReference type="ARBA" id="ARBA00022552"/>
    </source>
</evidence>
<organism evidence="21">
    <name type="scientific">hydrothermal vent metagenome</name>
    <dbReference type="NCBI Taxonomy" id="652676"/>
    <lineage>
        <taxon>unclassified sequences</taxon>
        <taxon>metagenomes</taxon>
        <taxon>ecological metagenomes</taxon>
    </lineage>
</organism>
<feature type="compositionally biased region" description="Basic and acidic residues" evidence="19">
    <location>
        <begin position="789"/>
        <end position="801"/>
    </location>
</feature>
<dbReference type="PANTHER" id="PTHR30001">
    <property type="entry name" value="RIBONUCLEASE"/>
    <property type="match status" value="1"/>
</dbReference>
<feature type="compositionally biased region" description="Basic residues" evidence="19">
    <location>
        <begin position="747"/>
        <end position="758"/>
    </location>
</feature>
<evidence type="ECO:0000256" key="10">
    <source>
        <dbReference type="ARBA" id="ARBA00022722"/>
    </source>
</evidence>
<keyword evidence="7" id="KW-0997">Cell inner membrane</keyword>
<dbReference type="Gene3D" id="2.40.50.140">
    <property type="entry name" value="Nucleic acid-binding proteins"/>
    <property type="match status" value="1"/>
</dbReference>
<evidence type="ECO:0000256" key="7">
    <source>
        <dbReference type="ARBA" id="ARBA00022519"/>
    </source>
</evidence>
<feature type="region of interest" description="Disordered" evidence="19">
    <location>
        <begin position="518"/>
        <end position="547"/>
    </location>
</feature>
<evidence type="ECO:0000256" key="17">
    <source>
        <dbReference type="ARBA" id="ARBA00022884"/>
    </source>
</evidence>
<evidence type="ECO:0000256" key="1">
    <source>
        <dbReference type="ARBA" id="ARBA00001946"/>
    </source>
</evidence>
<evidence type="ECO:0000313" key="21">
    <source>
        <dbReference type="EMBL" id="VAW66216.1"/>
    </source>
</evidence>
<reference evidence="21" key="1">
    <citation type="submission" date="2018-06" db="EMBL/GenBank/DDBJ databases">
        <authorList>
            <person name="Zhirakovskaya E."/>
        </authorList>
    </citation>
    <scope>NUCLEOTIDE SEQUENCE</scope>
</reference>
<keyword evidence="9" id="KW-0819">tRNA processing</keyword>
<dbReference type="Gene3D" id="3.40.1260.20">
    <property type="entry name" value="Ribonuclease E, catalytic domain"/>
    <property type="match status" value="1"/>
</dbReference>
<keyword evidence="6" id="KW-0963">Cytoplasm</keyword>
<gene>
    <name evidence="21" type="ORF">MNBD_GAMMA11-1173</name>
</gene>
<keyword evidence="18" id="KW-0472">Membrane</keyword>
<sequence>MKRILINALQKEETRVAMVDGQQLYDLDIEVSSREQKKASIYKGTITRVEPSLEAAFVDYGADRHGFLPFKEISRSYFSEAARNASGRPDIRTAVKEGTQVIVQVDKEERGNKGAALTTFMSLAGRYLVLMPNNPRAGGVSRRIEGDDRKEIREAMSGLNIPQGMGLIVRTAGVGRATEELQWDMDYQVQVWKAIEAAAAGRKAPFLIYQESNVIIRALRDYFRDDIGEILIDNPDVYKTAEDFVKQVMPNSQRKLKLYRDDVPMFNRYQIEGQIESAFQREVNLPSGGAIVIDHTEALISIDINSARATKGSDIEETATNTNLEASDEIARQLRLRDLGGLVVIDFIDMMANKNQRAVENRLRDALKMDRARVQIGRISRFGLLEMSRQRLRPSLGEATQNVCPRCNGYGTIRNIESLSLSLLRIAEEESLKEHTGRVIIQVPVEVSTFIFNEKRKDLIEIEKRTGVEISFIANKSMVTPHYEVSRLRASESAGHEGEASYKLADVDDQVYVPNRNVSSEVEAEKPAVRSITPSQPAPVVEKKAEEEPGLLSRFIKSLFGDDQPGEAEKKNTQGQQKNGGRQTTDRQNDRGRGRSGGRRNDNRHDSRNRNQKQDGLQGRPGGRQTTDQRDSEDKRSTNRRNTEKRNDGRQQQNRQKDHRNQVNRKPDNRPESRSGNFQENKSDNRNKQRHDQQPVQDRHTHDRSAADQSAQNQASAVSPVDMQQDVQPGNEQNSQQAGHRDGGARRGNRRGRGRRSGSRNDGNRNDGTRSENRQQGQSVSSVASPDTSNEKPADNVRPDIGRSAGTVQPVKPERSGYKPERRPEQRRSQQPDNRAAPAQLKAVENSSPGNTSVKPVDMRSVPQEKAEVKTAPSSQPAVQADKTTQTGAGRPVPDGVANKTEDKPVQSVPQPKQGAPGSTTNEKPQAVPQARPRVESVKPRPSPEPATDASKPKPWEFQAQQSKPSASSPSSTKPEVKPAAEVKEKPAQPVKKAVSADRASAKKPTEKTDRKPWEF</sequence>
<dbReference type="EMBL" id="UOFG01000265">
    <property type="protein sequence ID" value="VAW66216.1"/>
    <property type="molecule type" value="Genomic_DNA"/>
</dbReference>